<organism evidence="1">
    <name type="scientific">viral metagenome</name>
    <dbReference type="NCBI Taxonomy" id="1070528"/>
    <lineage>
        <taxon>unclassified sequences</taxon>
        <taxon>metagenomes</taxon>
        <taxon>organismal metagenomes</taxon>
    </lineage>
</organism>
<dbReference type="EMBL" id="MT143973">
    <property type="protein sequence ID" value="QJA44147.1"/>
    <property type="molecule type" value="Genomic_DNA"/>
</dbReference>
<dbReference type="EMBL" id="MT141577">
    <property type="protein sequence ID" value="QJA67880.1"/>
    <property type="molecule type" value="Genomic_DNA"/>
</dbReference>
<dbReference type="AlphaFoldDB" id="A0A6H1Z9U7"/>
<sequence length="90" mass="10343">MKKTVNPVRNKEREQMFDEIAKKMFGRKFSAALDDMACVRCGASIVGFRDVNSAREYNVSGLCQKCQDQMFNPPDEYVYTNDDVNWSDST</sequence>
<evidence type="ECO:0000313" key="2">
    <source>
        <dbReference type="EMBL" id="QJA67880.1"/>
    </source>
</evidence>
<dbReference type="EMBL" id="MT145187">
    <property type="protein sequence ID" value="QJI04530.1"/>
    <property type="molecule type" value="Genomic_DNA"/>
</dbReference>
<accession>A0A6H1Z9U7</accession>
<evidence type="ECO:0000313" key="4">
    <source>
        <dbReference type="EMBL" id="QJI04530.1"/>
    </source>
</evidence>
<evidence type="ECO:0000313" key="3">
    <source>
        <dbReference type="EMBL" id="QJH93588.1"/>
    </source>
</evidence>
<evidence type="ECO:0000313" key="1">
    <source>
        <dbReference type="EMBL" id="QJA44147.1"/>
    </source>
</evidence>
<name>A0A6H1Z9U7_9ZZZZ</name>
<dbReference type="EMBL" id="MT144589">
    <property type="protein sequence ID" value="QJH93588.1"/>
    <property type="molecule type" value="Genomic_DNA"/>
</dbReference>
<gene>
    <name evidence="4" type="ORF">MM415A00093_0023</name>
    <name evidence="2" type="ORF">MM415B00143_0031</name>
    <name evidence="1" type="ORF">TM448A00087_0080</name>
    <name evidence="3" type="ORF">TM448B00099_0064</name>
</gene>
<proteinExistence type="predicted"/>
<reference evidence="1" key="1">
    <citation type="submission" date="2020-03" db="EMBL/GenBank/DDBJ databases">
        <title>The deep terrestrial virosphere.</title>
        <authorList>
            <person name="Holmfeldt K."/>
            <person name="Nilsson E."/>
            <person name="Simone D."/>
            <person name="Lopez-Fernandez M."/>
            <person name="Wu X."/>
            <person name="de Brujin I."/>
            <person name="Lundin D."/>
            <person name="Andersson A."/>
            <person name="Bertilsson S."/>
            <person name="Dopson M."/>
        </authorList>
    </citation>
    <scope>NUCLEOTIDE SEQUENCE</scope>
    <source>
        <strain evidence="4">MM415A00093</strain>
        <strain evidence="2">MM415B00143</strain>
        <strain evidence="1">TM448A00087</strain>
        <strain evidence="3">TM448B00099</strain>
    </source>
</reference>
<protein>
    <submittedName>
        <fullName evidence="1">Uncharacterized protein</fullName>
    </submittedName>
</protein>